<evidence type="ECO:0000256" key="2">
    <source>
        <dbReference type="ARBA" id="ARBA00023125"/>
    </source>
</evidence>
<dbReference type="OrthoDB" id="9803188at2"/>
<dbReference type="GeneID" id="77008316"/>
<dbReference type="Pfam" id="PF14659">
    <property type="entry name" value="Phage_int_SAM_3"/>
    <property type="match status" value="1"/>
</dbReference>
<gene>
    <name evidence="5" type="ORF">DJ90_2082</name>
</gene>
<dbReference type="PANTHER" id="PTHR30349:SF91">
    <property type="entry name" value="INTA PROTEIN"/>
    <property type="match status" value="1"/>
</dbReference>
<dbReference type="Gene3D" id="1.10.150.130">
    <property type="match status" value="1"/>
</dbReference>
<organism evidence="5 6">
    <name type="scientific">Paenibacillus macerans</name>
    <name type="common">Bacillus macerans</name>
    <dbReference type="NCBI Taxonomy" id="44252"/>
    <lineage>
        <taxon>Bacteria</taxon>
        <taxon>Bacillati</taxon>
        <taxon>Bacillota</taxon>
        <taxon>Bacilli</taxon>
        <taxon>Bacillales</taxon>
        <taxon>Paenibacillaceae</taxon>
        <taxon>Paenibacillus</taxon>
    </lineage>
</organism>
<reference evidence="5 6" key="1">
    <citation type="submission" date="2014-04" db="EMBL/GenBank/DDBJ databases">
        <authorList>
            <person name="Bishop-Lilly K.A."/>
            <person name="Broomall S.M."/>
            <person name="Chain P.S."/>
            <person name="Chertkov O."/>
            <person name="Coyne S.R."/>
            <person name="Daligault H.E."/>
            <person name="Davenport K.W."/>
            <person name="Erkkila T."/>
            <person name="Frey K.G."/>
            <person name="Gibbons H.S."/>
            <person name="Gu W."/>
            <person name="Jaissle J."/>
            <person name="Johnson S.L."/>
            <person name="Koroleva G.I."/>
            <person name="Ladner J.T."/>
            <person name="Lo C.-C."/>
            <person name="Minogue T.D."/>
            <person name="Munk C."/>
            <person name="Palacios G.F."/>
            <person name="Redden C.L."/>
            <person name="Rosenzweig C.N."/>
            <person name="Scholz M.B."/>
            <person name="Teshima H."/>
            <person name="Xu Y."/>
        </authorList>
    </citation>
    <scope>NUCLEOTIDE SEQUENCE [LARGE SCALE GENOMIC DNA]</scope>
    <source>
        <strain evidence="5 6">8244</strain>
    </source>
</reference>
<dbReference type="GO" id="GO:0015074">
    <property type="term" value="P:DNA integration"/>
    <property type="evidence" value="ECO:0007669"/>
    <property type="project" value="UniProtKB-KW"/>
</dbReference>
<dbReference type="Pfam" id="PF00589">
    <property type="entry name" value="Phage_integrase"/>
    <property type="match status" value="1"/>
</dbReference>
<evidence type="ECO:0000256" key="3">
    <source>
        <dbReference type="ARBA" id="ARBA00023172"/>
    </source>
</evidence>
<dbReference type="Gene3D" id="1.10.443.10">
    <property type="entry name" value="Intergrase catalytic core"/>
    <property type="match status" value="1"/>
</dbReference>
<evidence type="ECO:0000256" key="1">
    <source>
        <dbReference type="ARBA" id="ARBA00022908"/>
    </source>
</evidence>
<protein>
    <submittedName>
        <fullName evidence="5">Phage integrase family protein</fullName>
    </submittedName>
</protein>
<proteinExistence type="predicted"/>
<dbReference type="InterPro" id="IPR002104">
    <property type="entry name" value="Integrase_catalytic"/>
</dbReference>
<evidence type="ECO:0000313" key="5">
    <source>
        <dbReference type="EMBL" id="KFN12293.1"/>
    </source>
</evidence>
<dbReference type="SUPFAM" id="SSF56349">
    <property type="entry name" value="DNA breaking-rejoining enzymes"/>
    <property type="match status" value="1"/>
</dbReference>
<dbReference type="HOGENOM" id="CLU_027562_17_1_9"/>
<dbReference type="PANTHER" id="PTHR30349">
    <property type="entry name" value="PHAGE INTEGRASE-RELATED"/>
    <property type="match status" value="1"/>
</dbReference>
<dbReference type="RefSeq" id="WP_082207862.1">
    <property type="nucleotide sequence ID" value="NZ_JAKOBR010000102.1"/>
</dbReference>
<keyword evidence="3" id="KW-0233">DNA recombination</keyword>
<sequence length="429" mass="49726">MVAGHLQEKKGLFYIVLNYKDGGKRKSKWIPTKLPVKGNKKKAESMLLEARKNFVPPSEAVLENAEELVAEEKIEETLELQENEKMEEDNVLFADFMVEWLEMMKYQVEITTHSAYSFAVNTRIVPYFREKGIYLKELQPKHLHDFYQYVLKEFGLTTNTVLHYHANIRQALQHAFELDMIPSNPADKVKRLKKNQFIGSYYTSDELNDLFEVVKGDPVELAVILAAFYGLRRSEIVGLKWGAINFQHKTITIKHTVIPVSYQGKQIIVEKDRAKNKSSYRTLPLVPVFLELLLRLLEEQQVNQAMYKDSYSNQYQDYIYVNKLGERIKPGYITQHFPLVLKKHNLRRIRFHDLRHSCASLLLANGVSLKEIQAWLGHSHYSTTANIYVHLEYSSKLSSAQVMSNTLQIPSMQKAPESPQEEAQELVNC</sequence>
<dbReference type="GO" id="GO:0003677">
    <property type="term" value="F:DNA binding"/>
    <property type="evidence" value="ECO:0007669"/>
    <property type="project" value="UniProtKB-KW"/>
</dbReference>
<dbReference type="PATRIC" id="fig|44252.3.peg.271"/>
<feature type="domain" description="Tyr recombinase" evidence="4">
    <location>
        <begin position="197"/>
        <end position="404"/>
    </location>
</feature>
<dbReference type="Proteomes" id="UP000029278">
    <property type="component" value="Unassembled WGS sequence"/>
</dbReference>
<accession>A0A090ZPC1</accession>
<keyword evidence="1" id="KW-0229">DNA integration</keyword>
<dbReference type="PROSITE" id="PS51898">
    <property type="entry name" value="TYR_RECOMBINASE"/>
    <property type="match status" value="1"/>
</dbReference>
<comment type="caution">
    <text evidence="5">The sequence shown here is derived from an EMBL/GenBank/DDBJ whole genome shotgun (WGS) entry which is preliminary data.</text>
</comment>
<dbReference type="InterPro" id="IPR050090">
    <property type="entry name" value="Tyrosine_recombinase_XerCD"/>
</dbReference>
<dbReference type="STRING" id="44252.DJ90_2082"/>
<dbReference type="InterPro" id="IPR013762">
    <property type="entry name" value="Integrase-like_cat_sf"/>
</dbReference>
<dbReference type="AlphaFoldDB" id="A0A090ZPC1"/>
<evidence type="ECO:0000259" key="4">
    <source>
        <dbReference type="PROSITE" id="PS51898"/>
    </source>
</evidence>
<evidence type="ECO:0000313" key="6">
    <source>
        <dbReference type="Proteomes" id="UP000029278"/>
    </source>
</evidence>
<dbReference type="InterPro" id="IPR010998">
    <property type="entry name" value="Integrase_recombinase_N"/>
</dbReference>
<dbReference type="EMBL" id="JMQA01000001">
    <property type="protein sequence ID" value="KFN12293.1"/>
    <property type="molecule type" value="Genomic_DNA"/>
</dbReference>
<keyword evidence="2" id="KW-0238">DNA-binding</keyword>
<dbReference type="InterPro" id="IPR004107">
    <property type="entry name" value="Integrase_SAM-like_N"/>
</dbReference>
<dbReference type="InterPro" id="IPR011010">
    <property type="entry name" value="DNA_brk_join_enz"/>
</dbReference>
<dbReference type="CDD" id="cd01189">
    <property type="entry name" value="INT_ICEBs1_C_like"/>
    <property type="match status" value="1"/>
</dbReference>
<dbReference type="GO" id="GO:0006310">
    <property type="term" value="P:DNA recombination"/>
    <property type="evidence" value="ECO:0007669"/>
    <property type="project" value="UniProtKB-KW"/>
</dbReference>
<name>A0A090ZPC1_PAEMA</name>
<keyword evidence="6" id="KW-1185">Reference proteome</keyword>